<organism evidence="1 2">
    <name type="scientific">Paramecium pentaurelia</name>
    <dbReference type="NCBI Taxonomy" id="43138"/>
    <lineage>
        <taxon>Eukaryota</taxon>
        <taxon>Sar</taxon>
        <taxon>Alveolata</taxon>
        <taxon>Ciliophora</taxon>
        <taxon>Intramacronucleata</taxon>
        <taxon>Oligohymenophorea</taxon>
        <taxon>Peniculida</taxon>
        <taxon>Parameciidae</taxon>
        <taxon>Paramecium</taxon>
    </lineage>
</organism>
<name>A0A8S1UDE5_9CILI</name>
<comment type="caution">
    <text evidence="1">The sequence shown here is derived from an EMBL/GenBank/DDBJ whole genome shotgun (WGS) entry which is preliminary data.</text>
</comment>
<protein>
    <submittedName>
        <fullName evidence="1">Uncharacterized protein</fullName>
    </submittedName>
</protein>
<accession>A0A8S1UDE5</accession>
<evidence type="ECO:0000313" key="1">
    <source>
        <dbReference type="EMBL" id="CAD8161759.1"/>
    </source>
</evidence>
<proteinExistence type="predicted"/>
<dbReference type="AlphaFoldDB" id="A0A8S1UDE5"/>
<evidence type="ECO:0000313" key="2">
    <source>
        <dbReference type="Proteomes" id="UP000689195"/>
    </source>
</evidence>
<keyword evidence="2" id="KW-1185">Reference proteome</keyword>
<gene>
    <name evidence="1" type="ORF">PPENT_87.1.T0370007</name>
</gene>
<reference evidence="1" key="1">
    <citation type="submission" date="2021-01" db="EMBL/GenBank/DDBJ databases">
        <authorList>
            <consortium name="Genoscope - CEA"/>
            <person name="William W."/>
        </authorList>
    </citation>
    <scope>NUCLEOTIDE SEQUENCE</scope>
</reference>
<sequence length="268" mass="32147">MILIILAMYANFVPYFLTIIRKLLQKENEKIVKDLGDYFSQTEYKNVEILRDENNKPSLLKPIQLINIMEMLQIVKIAFDILLIKKIISYYVQTSSEFEWLNKYINYKQINKKQTGLDKEVTKLQLQQNYWNINQVKCQLLFILDAKHLLIDCYQIDTGNLNNQFYLINQDQEEIMMIENIYPLLADQRDKYLAQIIIFIELQLTQPIIHHILKNQSQIMQHSVNTLLKQLKQQQDHKIKSLFWIQQVIYFQRCILSIKTVGIFHFQQ</sequence>
<dbReference type="Proteomes" id="UP000689195">
    <property type="component" value="Unassembled WGS sequence"/>
</dbReference>
<dbReference type="EMBL" id="CAJJDO010000037">
    <property type="protein sequence ID" value="CAD8161759.1"/>
    <property type="molecule type" value="Genomic_DNA"/>
</dbReference>